<keyword evidence="2" id="KW-1185">Reference proteome</keyword>
<dbReference type="Proteomes" id="UP000822688">
    <property type="component" value="Chromosome V"/>
</dbReference>
<dbReference type="EMBL" id="CM026426">
    <property type="protein sequence ID" value="KAG0574129.1"/>
    <property type="molecule type" value="Genomic_DNA"/>
</dbReference>
<proteinExistence type="predicted"/>
<protein>
    <submittedName>
        <fullName evidence="1">Uncharacterized protein</fullName>
    </submittedName>
</protein>
<organism evidence="1 2">
    <name type="scientific">Ceratodon purpureus</name>
    <name type="common">Fire moss</name>
    <name type="synonym">Dicranum purpureum</name>
    <dbReference type="NCBI Taxonomy" id="3225"/>
    <lineage>
        <taxon>Eukaryota</taxon>
        <taxon>Viridiplantae</taxon>
        <taxon>Streptophyta</taxon>
        <taxon>Embryophyta</taxon>
        <taxon>Bryophyta</taxon>
        <taxon>Bryophytina</taxon>
        <taxon>Bryopsida</taxon>
        <taxon>Dicranidae</taxon>
        <taxon>Pseudoditrichales</taxon>
        <taxon>Ditrichaceae</taxon>
        <taxon>Ceratodon</taxon>
    </lineage>
</organism>
<reference evidence="1" key="1">
    <citation type="submission" date="2020-06" db="EMBL/GenBank/DDBJ databases">
        <title>WGS assembly of Ceratodon purpureus strain R40.</title>
        <authorList>
            <person name="Carey S.B."/>
            <person name="Jenkins J."/>
            <person name="Shu S."/>
            <person name="Lovell J.T."/>
            <person name="Sreedasyam A."/>
            <person name="Maumus F."/>
            <person name="Tiley G.P."/>
            <person name="Fernandez-Pozo N."/>
            <person name="Barry K."/>
            <person name="Chen C."/>
            <person name="Wang M."/>
            <person name="Lipzen A."/>
            <person name="Daum C."/>
            <person name="Saski C.A."/>
            <person name="Payton A.C."/>
            <person name="Mcbreen J.C."/>
            <person name="Conrad R.E."/>
            <person name="Kollar L.M."/>
            <person name="Olsson S."/>
            <person name="Huttunen S."/>
            <person name="Landis J.B."/>
            <person name="Wickett N.J."/>
            <person name="Johnson M.G."/>
            <person name="Rensing S.A."/>
            <person name="Grimwood J."/>
            <person name="Schmutz J."/>
            <person name="Mcdaniel S.F."/>
        </authorList>
    </citation>
    <scope>NUCLEOTIDE SEQUENCE</scope>
    <source>
        <strain evidence="1">R40</strain>
    </source>
</reference>
<evidence type="ECO:0000313" key="2">
    <source>
        <dbReference type="Proteomes" id="UP000822688"/>
    </source>
</evidence>
<comment type="caution">
    <text evidence="1">The sequence shown here is derived from an EMBL/GenBank/DDBJ whole genome shotgun (WGS) entry which is preliminary data.</text>
</comment>
<sequence>MPYCFSGRLNAFFISGSDSHRPENKRSVQNFSIGKLIFRLRKRIRVVPCRHASF</sequence>
<evidence type="ECO:0000313" key="1">
    <source>
        <dbReference type="EMBL" id="KAG0574129.1"/>
    </source>
</evidence>
<dbReference type="AlphaFoldDB" id="A0A8T0HTR3"/>
<gene>
    <name evidence="1" type="ORF">KC19_VG236400</name>
</gene>
<accession>A0A8T0HTR3</accession>
<name>A0A8T0HTR3_CERPU</name>